<evidence type="ECO:0000256" key="3">
    <source>
        <dbReference type="ARBA" id="ARBA00022692"/>
    </source>
</evidence>
<sequence length="759" mass="81149">MIRRAGRSAPVRAAVRLQRHARAFLWAALGSNVTNGMAVGVGLITIALAIYFLDGLAAASAAGVGALVATLPDLPAQKHHKFQQMAPAPALGMPLFLAMQLSHHDPVQQGMVLVFGSFVSFMGVAWGKRGGPIAIGMAFSMLFAMATPPPSGALDALARAGWYATGAGLYLVYGVAMGALLNRRYREQLLAEALLAFAGALRTQARRFGENADEETLLADMLRSQAALADSLQSVRDVVLESPSSRPRARSAAILLALLEARDHLIACELDLESLARRKGEAAALPQVYDALMGYAEQVETLATDMLLGRVARGAHELRIALGRLYSTLLPDTAEDAAPEARIVRHVTERVAAIGDEVERMFALQRGDLAPEIASVRENWQLFISPTAWSWKPLRSQSGWYAPTLRHALRVAAAVGTGYLVSLHLPWTTHGYWILVTITVVLRTNLAQTLERRNARIMGTLLGCGVVMAVLGTDPAPAAILATVALATAIAHAFAIRRYLITSIAATTTGLLQAHLLVAGSHTNFALVERLADTVLGAVIAWLFSYVLPVWERNQLPGLVRRTLLAQARHARLALVPGDTQSPDIDWRLARREAYDSLSALVQATARTLAEPASVRPPLEPLETLQALSYRMLARLTAVKSALQLRRRQLDMAVVGPALARAAETIDQALSLSEAPIATADAPTITTKRDNAAHSAATVAAAAAAAAAADDAAPTLLPRGSLRPPDPLATDLTPWLMERLALAETTAQRMRQVALRAAA</sequence>
<keyword evidence="3 7" id="KW-0812">Transmembrane</keyword>
<comment type="caution">
    <text evidence="10">The sequence shown here is derived from an EMBL/GenBank/DDBJ whole genome shotgun (WGS) entry which is preliminary data.</text>
</comment>
<dbReference type="EMBL" id="QJTC01000015">
    <property type="protein sequence ID" value="PYE76155.1"/>
    <property type="molecule type" value="Genomic_DNA"/>
</dbReference>
<feature type="transmembrane region" description="Helical" evidence="7">
    <location>
        <begin position="500"/>
        <end position="519"/>
    </location>
</feature>
<name>A0A318SFH2_9BURK</name>
<protein>
    <submittedName>
        <fullName evidence="10">Putative membrane protein YccC</fullName>
    </submittedName>
</protein>
<dbReference type="GO" id="GO:0005886">
    <property type="term" value="C:plasma membrane"/>
    <property type="evidence" value="ECO:0007669"/>
    <property type="project" value="UniProtKB-SubCell"/>
</dbReference>
<dbReference type="PANTHER" id="PTHR30509">
    <property type="entry name" value="P-HYDROXYBENZOIC ACID EFFLUX PUMP SUBUNIT-RELATED"/>
    <property type="match status" value="1"/>
</dbReference>
<organism evidence="10 11">
    <name type="scientific">Xylophilus ampelinus</name>
    <dbReference type="NCBI Taxonomy" id="54067"/>
    <lineage>
        <taxon>Bacteria</taxon>
        <taxon>Pseudomonadati</taxon>
        <taxon>Pseudomonadota</taxon>
        <taxon>Betaproteobacteria</taxon>
        <taxon>Burkholderiales</taxon>
        <taxon>Xylophilus</taxon>
    </lineage>
</organism>
<dbReference type="InterPro" id="IPR049453">
    <property type="entry name" value="Memb_transporter_dom"/>
</dbReference>
<dbReference type="AlphaFoldDB" id="A0A318SFH2"/>
<keyword evidence="5 7" id="KW-0472">Membrane</keyword>
<accession>A0A318SFH2</accession>
<evidence type="ECO:0000313" key="10">
    <source>
        <dbReference type="EMBL" id="PYE76155.1"/>
    </source>
</evidence>
<evidence type="ECO:0000313" key="11">
    <source>
        <dbReference type="Proteomes" id="UP000247540"/>
    </source>
</evidence>
<keyword evidence="4 7" id="KW-1133">Transmembrane helix</keyword>
<dbReference type="Proteomes" id="UP000247540">
    <property type="component" value="Unassembled WGS sequence"/>
</dbReference>
<feature type="transmembrane region" description="Helical" evidence="7">
    <location>
        <begin position="109"/>
        <end position="126"/>
    </location>
</feature>
<evidence type="ECO:0000256" key="2">
    <source>
        <dbReference type="ARBA" id="ARBA00022475"/>
    </source>
</evidence>
<evidence type="ECO:0000256" key="4">
    <source>
        <dbReference type="ARBA" id="ARBA00022989"/>
    </source>
</evidence>
<reference evidence="10 11" key="1">
    <citation type="submission" date="2018-06" db="EMBL/GenBank/DDBJ databases">
        <title>Genomic Encyclopedia of Type Strains, Phase III (KMG-III): the genomes of soil and plant-associated and newly described type strains.</title>
        <authorList>
            <person name="Whitman W."/>
        </authorList>
    </citation>
    <scope>NUCLEOTIDE SEQUENCE [LARGE SCALE GENOMIC DNA]</scope>
    <source>
        <strain evidence="10 11">CECT 7646</strain>
    </source>
</reference>
<feature type="transmembrane region" description="Helical" evidence="7">
    <location>
        <begin position="133"/>
        <end position="154"/>
    </location>
</feature>
<dbReference type="Pfam" id="PF13515">
    <property type="entry name" value="FUSC_2"/>
    <property type="match status" value="1"/>
</dbReference>
<feature type="domain" description="Integral membrane protein YccS N-terminal" evidence="8">
    <location>
        <begin position="97"/>
        <end position="331"/>
    </location>
</feature>
<evidence type="ECO:0000259" key="9">
    <source>
        <dbReference type="Pfam" id="PF13515"/>
    </source>
</evidence>
<dbReference type="RefSeq" id="WP_110465988.1">
    <property type="nucleotide sequence ID" value="NZ_JAMOFZ010000015.1"/>
</dbReference>
<evidence type="ECO:0000256" key="5">
    <source>
        <dbReference type="ARBA" id="ARBA00023136"/>
    </source>
</evidence>
<dbReference type="InterPro" id="IPR032692">
    <property type="entry name" value="YccS_N"/>
</dbReference>
<keyword evidence="11" id="KW-1185">Reference proteome</keyword>
<feature type="transmembrane region" description="Helical" evidence="7">
    <location>
        <begin position="160"/>
        <end position="181"/>
    </location>
</feature>
<comment type="subcellular location">
    <subcellularLocation>
        <location evidence="1">Cell membrane</location>
        <topology evidence="1">Multi-pass membrane protein</topology>
    </subcellularLocation>
</comment>
<evidence type="ECO:0000259" key="8">
    <source>
        <dbReference type="Pfam" id="PF12805"/>
    </source>
</evidence>
<feature type="transmembrane region" description="Helical" evidence="7">
    <location>
        <begin position="531"/>
        <end position="551"/>
    </location>
</feature>
<feature type="transmembrane region" description="Helical" evidence="7">
    <location>
        <begin position="21"/>
        <end position="50"/>
    </location>
</feature>
<feature type="domain" description="Integral membrane bound transporter" evidence="9">
    <location>
        <begin position="420"/>
        <end position="544"/>
    </location>
</feature>
<dbReference type="OrthoDB" id="8670769at2"/>
<dbReference type="Pfam" id="PF12805">
    <property type="entry name" value="FUSC-like"/>
    <property type="match status" value="1"/>
</dbReference>
<evidence type="ECO:0000256" key="1">
    <source>
        <dbReference type="ARBA" id="ARBA00004651"/>
    </source>
</evidence>
<gene>
    <name evidence="10" type="ORF">DFQ15_11522</name>
</gene>
<comment type="similarity">
    <text evidence="6">Belongs to the YccS/YhfK family.</text>
</comment>
<dbReference type="PANTHER" id="PTHR30509:SF9">
    <property type="entry name" value="MULTIDRUG RESISTANCE PROTEIN MDTO"/>
    <property type="match status" value="1"/>
</dbReference>
<evidence type="ECO:0000256" key="6">
    <source>
        <dbReference type="ARBA" id="ARBA00043993"/>
    </source>
</evidence>
<keyword evidence="2" id="KW-1003">Cell membrane</keyword>
<evidence type="ECO:0000256" key="7">
    <source>
        <dbReference type="SAM" id="Phobius"/>
    </source>
</evidence>
<proteinExistence type="inferred from homology"/>